<feature type="signal peptide" evidence="10">
    <location>
        <begin position="1"/>
        <end position="31"/>
    </location>
</feature>
<dbReference type="SUPFAM" id="SSF101576">
    <property type="entry name" value="Supernatant protein factor (SPF), C-terminal domain"/>
    <property type="match status" value="1"/>
</dbReference>
<dbReference type="InterPro" id="IPR036598">
    <property type="entry name" value="GOLD_dom_sf"/>
</dbReference>
<dbReference type="InterPro" id="IPR009038">
    <property type="entry name" value="GOLD_dom"/>
</dbReference>
<dbReference type="GO" id="GO:0012505">
    <property type="term" value="C:endomembrane system"/>
    <property type="evidence" value="ECO:0007669"/>
    <property type="project" value="UniProtKB-SubCell"/>
</dbReference>
<dbReference type="GO" id="GO:0016020">
    <property type="term" value="C:membrane"/>
    <property type="evidence" value="ECO:0007669"/>
    <property type="project" value="UniProtKB-SubCell"/>
</dbReference>
<evidence type="ECO:0000313" key="13">
    <source>
        <dbReference type="Proteomes" id="UP001212841"/>
    </source>
</evidence>
<evidence type="ECO:0000256" key="6">
    <source>
        <dbReference type="ARBA" id="ARBA00023136"/>
    </source>
</evidence>
<gene>
    <name evidence="12" type="primary">EMP24</name>
    <name evidence="12" type="ORF">HK097_006988</name>
</gene>
<sequence>MRPISLPSPPKGTSTLLFFLISLVLIPRALAYNAYSVIVPANKKECFYEILEKDDRLDLTFQVGDGGNLDIDFWITNPKDTLLFSVFKKSTSSFGFNADSSGTYTYCFGNQMSSVTDKDVTFTVAGPDEIFKLQEKYQMPEDDAHEPLAKEVSELHNGLRLVMDEQGYMKRREEVHRKTAESTKSRIVWWSLLQSVLLVAVCLFQVNYLKRFFEVRRMV</sequence>
<evidence type="ECO:0000256" key="9">
    <source>
        <dbReference type="SAM" id="Phobius"/>
    </source>
</evidence>
<dbReference type="InterPro" id="IPR015720">
    <property type="entry name" value="Emp24-like"/>
</dbReference>
<evidence type="ECO:0000256" key="10">
    <source>
        <dbReference type="SAM" id="SignalP"/>
    </source>
</evidence>
<evidence type="ECO:0000256" key="4">
    <source>
        <dbReference type="ARBA" id="ARBA00022729"/>
    </source>
</evidence>
<keyword evidence="4 10" id="KW-0732">Signal</keyword>
<evidence type="ECO:0000256" key="2">
    <source>
        <dbReference type="ARBA" id="ARBA00007104"/>
    </source>
</evidence>
<keyword evidence="13" id="KW-1185">Reference proteome</keyword>
<feature type="chain" id="PRO_5041961876" evidence="10">
    <location>
        <begin position="32"/>
        <end position="219"/>
    </location>
</feature>
<evidence type="ECO:0000256" key="5">
    <source>
        <dbReference type="ARBA" id="ARBA00022989"/>
    </source>
</evidence>
<evidence type="ECO:0000313" key="12">
    <source>
        <dbReference type="EMBL" id="KAJ3052009.1"/>
    </source>
</evidence>
<dbReference type="EMBL" id="JADGJD010000335">
    <property type="protein sequence ID" value="KAJ3052009.1"/>
    <property type="molecule type" value="Genomic_DNA"/>
</dbReference>
<organism evidence="12 13">
    <name type="scientific">Rhizophlyctis rosea</name>
    <dbReference type="NCBI Taxonomy" id="64517"/>
    <lineage>
        <taxon>Eukaryota</taxon>
        <taxon>Fungi</taxon>
        <taxon>Fungi incertae sedis</taxon>
        <taxon>Chytridiomycota</taxon>
        <taxon>Chytridiomycota incertae sedis</taxon>
        <taxon>Chytridiomycetes</taxon>
        <taxon>Rhizophlyctidales</taxon>
        <taxon>Rhizophlyctidaceae</taxon>
        <taxon>Rhizophlyctis</taxon>
    </lineage>
</organism>
<protein>
    <submittedName>
        <fullName evidence="12">P24 complex component</fullName>
    </submittedName>
</protein>
<feature type="transmembrane region" description="Helical" evidence="9">
    <location>
        <begin position="187"/>
        <end position="209"/>
    </location>
</feature>
<dbReference type="PANTHER" id="PTHR22811">
    <property type="entry name" value="TRANSMEMBRANE EMP24 DOMAIN-CONTAINING PROTEIN"/>
    <property type="match status" value="1"/>
</dbReference>
<evidence type="ECO:0000256" key="3">
    <source>
        <dbReference type="ARBA" id="ARBA00022692"/>
    </source>
</evidence>
<dbReference type="SMART" id="SM01190">
    <property type="entry name" value="EMP24_GP25L"/>
    <property type="match status" value="1"/>
</dbReference>
<accession>A0AAD5SEF3</accession>
<dbReference type="PROSITE" id="PS50866">
    <property type="entry name" value="GOLD"/>
    <property type="match status" value="1"/>
</dbReference>
<evidence type="ECO:0000256" key="7">
    <source>
        <dbReference type="ARBA" id="ARBA00037847"/>
    </source>
</evidence>
<dbReference type="Pfam" id="PF01105">
    <property type="entry name" value="EMP24_GP25L"/>
    <property type="match status" value="1"/>
</dbReference>
<comment type="similarity">
    <text evidence="2 8">Belongs to the EMP24/GP25L family.</text>
</comment>
<comment type="subcellular location">
    <subcellularLocation>
        <location evidence="7">Endomembrane system</location>
        <topology evidence="7">Single-pass membrane protein</topology>
    </subcellularLocation>
    <subcellularLocation>
        <location evidence="1 8">Membrane</location>
        <topology evidence="1 8">Single-pass type I membrane protein</topology>
    </subcellularLocation>
</comment>
<keyword evidence="6 9" id="KW-0472">Membrane</keyword>
<evidence type="ECO:0000259" key="11">
    <source>
        <dbReference type="PROSITE" id="PS50866"/>
    </source>
</evidence>
<proteinExistence type="inferred from homology"/>
<reference evidence="12" key="1">
    <citation type="submission" date="2020-05" db="EMBL/GenBank/DDBJ databases">
        <title>Phylogenomic resolution of chytrid fungi.</title>
        <authorList>
            <person name="Stajich J.E."/>
            <person name="Amses K."/>
            <person name="Simmons R."/>
            <person name="Seto K."/>
            <person name="Myers J."/>
            <person name="Bonds A."/>
            <person name="Quandt C.A."/>
            <person name="Barry K."/>
            <person name="Liu P."/>
            <person name="Grigoriev I."/>
            <person name="Longcore J.E."/>
            <person name="James T.Y."/>
        </authorList>
    </citation>
    <scope>NUCLEOTIDE SEQUENCE</scope>
    <source>
        <strain evidence="12">JEL0318</strain>
    </source>
</reference>
<keyword evidence="5 9" id="KW-1133">Transmembrane helix</keyword>
<dbReference type="Proteomes" id="UP001212841">
    <property type="component" value="Unassembled WGS sequence"/>
</dbReference>
<dbReference type="AlphaFoldDB" id="A0AAD5SEF3"/>
<feature type="domain" description="GOLD" evidence="11">
    <location>
        <begin position="44"/>
        <end position="126"/>
    </location>
</feature>
<name>A0AAD5SEF3_9FUNG</name>
<evidence type="ECO:0000256" key="8">
    <source>
        <dbReference type="RuleBase" id="RU003827"/>
    </source>
</evidence>
<keyword evidence="3 8" id="KW-0812">Transmembrane</keyword>
<comment type="caution">
    <text evidence="12">The sequence shown here is derived from an EMBL/GenBank/DDBJ whole genome shotgun (WGS) entry which is preliminary data.</text>
</comment>
<evidence type="ECO:0000256" key="1">
    <source>
        <dbReference type="ARBA" id="ARBA00004479"/>
    </source>
</evidence>